<reference evidence="2 3" key="1">
    <citation type="submission" date="2022-04" db="EMBL/GenBank/DDBJ databases">
        <title>Spirosoma sp. strain RP8 genome sequencing and assembly.</title>
        <authorList>
            <person name="Jung Y."/>
        </authorList>
    </citation>
    <scope>NUCLEOTIDE SEQUENCE [LARGE SCALE GENOMIC DNA]</scope>
    <source>
        <strain evidence="2 3">RP8</strain>
    </source>
</reference>
<dbReference type="Proteomes" id="UP001202180">
    <property type="component" value="Unassembled WGS sequence"/>
</dbReference>
<dbReference type="Pfam" id="PF01850">
    <property type="entry name" value="PIN"/>
    <property type="match status" value="1"/>
</dbReference>
<evidence type="ECO:0000313" key="3">
    <source>
        <dbReference type="Proteomes" id="UP001202180"/>
    </source>
</evidence>
<dbReference type="InterPro" id="IPR041705">
    <property type="entry name" value="PIN_Sll0205"/>
</dbReference>
<protein>
    <submittedName>
        <fullName evidence="2">Type II toxin-antitoxin system VapC family toxin</fullName>
    </submittedName>
</protein>
<keyword evidence="3" id="KW-1185">Reference proteome</keyword>
<accession>A0ABT0HSG6</accession>
<comment type="caution">
    <text evidence="2">The sequence shown here is derived from an EMBL/GenBank/DDBJ whole genome shotgun (WGS) entry which is preliminary data.</text>
</comment>
<dbReference type="PANTHER" id="PTHR36173:SF2">
    <property type="entry name" value="RIBONUCLEASE VAPC16"/>
    <property type="match status" value="1"/>
</dbReference>
<dbReference type="SUPFAM" id="SSF88723">
    <property type="entry name" value="PIN domain-like"/>
    <property type="match status" value="1"/>
</dbReference>
<dbReference type="PANTHER" id="PTHR36173">
    <property type="entry name" value="RIBONUCLEASE VAPC16-RELATED"/>
    <property type="match status" value="1"/>
</dbReference>
<dbReference type="InterPro" id="IPR052919">
    <property type="entry name" value="TA_system_RNase"/>
</dbReference>
<evidence type="ECO:0000259" key="1">
    <source>
        <dbReference type="Pfam" id="PF01850"/>
    </source>
</evidence>
<dbReference type="RefSeq" id="WP_248479800.1">
    <property type="nucleotide sequence ID" value="NZ_JALPRF010000006.1"/>
</dbReference>
<gene>
    <name evidence="2" type="ORF">M0L20_24835</name>
</gene>
<name>A0ABT0HSG6_9BACT</name>
<feature type="domain" description="PIN" evidence="1">
    <location>
        <begin position="3"/>
        <end position="122"/>
    </location>
</feature>
<proteinExistence type="predicted"/>
<organism evidence="2 3">
    <name type="scientific">Spirosoma liriopis</name>
    <dbReference type="NCBI Taxonomy" id="2937440"/>
    <lineage>
        <taxon>Bacteria</taxon>
        <taxon>Pseudomonadati</taxon>
        <taxon>Bacteroidota</taxon>
        <taxon>Cytophagia</taxon>
        <taxon>Cytophagales</taxon>
        <taxon>Cytophagaceae</taxon>
        <taxon>Spirosoma</taxon>
    </lineage>
</organism>
<dbReference type="InterPro" id="IPR029060">
    <property type="entry name" value="PIN-like_dom_sf"/>
</dbReference>
<dbReference type="InterPro" id="IPR002716">
    <property type="entry name" value="PIN_dom"/>
</dbReference>
<dbReference type="Gene3D" id="3.40.50.1010">
    <property type="entry name" value="5'-nuclease"/>
    <property type="match status" value="1"/>
</dbReference>
<dbReference type="EMBL" id="JALPRF010000006">
    <property type="protein sequence ID" value="MCK8495122.1"/>
    <property type="molecule type" value="Genomic_DNA"/>
</dbReference>
<sequence>MDYLADTQVFIWAIVSPEKLKPIVQNILQTNTIWVSQISLFEIAIKQKINKLPELSLPVEALISQLYRDGFQLMPLRNTHIAAYESIPLFANHRDPFDRLLIASALEENLTIISADEQFREYVPQIRLLEA</sequence>
<dbReference type="CDD" id="cd09872">
    <property type="entry name" value="PIN_Sll0205-like"/>
    <property type="match status" value="1"/>
</dbReference>
<evidence type="ECO:0000313" key="2">
    <source>
        <dbReference type="EMBL" id="MCK8495122.1"/>
    </source>
</evidence>